<keyword evidence="2" id="KW-1185">Reference proteome</keyword>
<accession>A0AAD7JUG7</accession>
<dbReference type="AlphaFoldDB" id="A0AAD7JUG7"/>
<protein>
    <submittedName>
        <fullName evidence="1">Uncharacterized protein</fullName>
    </submittedName>
</protein>
<dbReference type="EMBL" id="JARJLG010000020">
    <property type="protein sequence ID" value="KAJ7771968.1"/>
    <property type="molecule type" value="Genomic_DNA"/>
</dbReference>
<name>A0AAD7JUG7_9AGAR</name>
<comment type="caution">
    <text evidence="1">The sequence shown here is derived from an EMBL/GenBank/DDBJ whole genome shotgun (WGS) entry which is preliminary data.</text>
</comment>
<organism evidence="1 2">
    <name type="scientific">Mycena maculata</name>
    <dbReference type="NCBI Taxonomy" id="230809"/>
    <lineage>
        <taxon>Eukaryota</taxon>
        <taxon>Fungi</taxon>
        <taxon>Dikarya</taxon>
        <taxon>Basidiomycota</taxon>
        <taxon>Agaricomycotina</taxon>
        <taxon>Agaricomycetes</taxon>
        <taxon>Agaricomycetidae</taxon>
        <taxon>Agaricales</taxon>
        <taxon>Marasmiineae</taxon>
        <taxon>Mycenaceae</taxon>
        <taxon>Mycena</taxon>
    </lineage>
</organism>
<dbReference type="Proteomes" id="UP001215280">
    <property type="component" value="Unassembled WGS sequence"/>
</dbReference>
<gene>
    <name evidence="1" type="ORF">DFH07DRAFT_768084</name>
</gene>
<evidence type="ECO:0000313" key="1">
    <source>
        <dbReference type="EMBL" id="KAJ7771968.1"/>
    </source>
</evidence>
<reference evidence="1" key="1">
    <citation type="submission" date="2023-03" db="EMBL/GenBank/DDBJ databases">
        <title>Massive genome expansion in bonnet fungi (Mycena s.s.) driven by repeated elements and novel gene families across ecological guilds.</title>
        <authorList>
            <consortium name="Lawrence Berkeley National Laboratory"/>
            <person name="Harder C.B."/>
            <person name="Miyauchi S."/>
            <person name="Viragh M."/>
            <person name="Kuo A."/>
            <person name="Thoen E."/>
            <person name="Andreopoulos B."/>
            <person name="Lu D."/>
            <person name="Skrede I."/>
            <person name="Drula E."/>
            <person name="Henrissat B."/>
            <person name="Morin E."/>
            <person name="Kohler A."/>
            <person name="Barry K."/>
            <person name="LaButti K."/>
            <person name="Morin E."/>
            <person name="Salamov A."/>
            <person name="Lipzen A."/>
            <person name="Mereny Z."/>
            <person name="Hegedus B."/>
            <person name="Baldrian P."/>
            <person name="Stursova M."/>
            <person name="Weitz H."/>
            <person name="Taylor A."/>
            <person name="Grigoriev I.V."/>
            <person name="Nagy L.G."/>
            <person name="Martin F."/>
            <person name="Kauserud H."/>
        </authorList>
    </citation>
    <scope>NUCLEOTIDE SEQUENCE</scope>
    <source>
        <strain evidence="1">CBHHK188m</strain>
    </source>
</reference>
<sequence>MTPVVLAFAQITMVLHPGLKLGPPFHAAQFEACLESLHTVCDTFVWQLFVRNVNECLDVLESSESKMVGNIVPELLSEGDLKASREAWSAFGASSGKLRFVDAPCCLLVLVRDWDWPICIANDEVGDHNFRRCCGCQLEQEWTSISNAVRIIAKIVRSTTDLEEM</sequence>
<proteinExistence type="predicted"/>
<evidence type="ECO:0000313" key="2">
    <source>
        <dbReference type="Proteomes" id="UP001215280"/>
    </source>
</evidence>